<evidence type="ECO:0000313" key="17">
    <source>
        <dbReference type="EMBL" id="CAK0792622.1"/>
    </source>
</evidence>
<evidence type="ECO:0000256" key="7">
    <source>
        <dbReference type="ARBA" id="ARBA00022801"/>
    </source>
</evidence>
<evidence type="ECO:0000256" key="15">
    <source>
        <dbReference type="SAM" id="MobiDB-lite"/>
    </source>
</evidence>
<evidence type="ECO:0000256" key="13">
    <source>
        <dbReference type="ARBA" id="ARBA00024531"/>
    </source>
</evidence>
<keyword evidence="3" id="KW-1003">Cell membrane</keyword>
<evidence type="ECO:0000256" key="2">
    <source>
        <dbReference type="ARBA" id="ARBA00004651"/>
    </source>
</evidence>
<evidence type="ECO:0000256" key="3">
    <source>
        <dbReference type="ARBA" id="ARBA00022475"/>
    </source>
</evidence>
<dbReference type="InterPro" id="IPR052214">
    <property type="entry name" value="DAG_Lipase-Related"/>
</dbReference>
<feature type="region of interest" description="Disordered" evidence="15">
    <location>
        <begin position="1"/>
        <end position="34"/>
    </location>
</feature>
<evidence type="ECO:0000256" key="5">
    <source>
        <dbReference type="ARBA" id="ARBA00022692"/>
    </source>
</evidence>
<evidence type="ECO:0000256" key="8">
    <source>
        <dbReference type="ARBA" id="ARBA00022837"/>
    </source>
</evidence>
<evidence type="ECO:0000256" key="4">
    <source>
        <dbReference type="ARBA" id="ARBA00022553"/>
    </source>
</evidence>
<dbReference type="PANTHER" id="PTHR45792:SF8">
    <property type="entry name" value="DIACYLGLYCEROL LIPASE-ALPHA"/>
    <property type="match status" value="1"/>
</dbReference>
<dbReference type="Pfam" id="PF01764">
    <property type="entry name" value="Lipase_3"/>
    <property type="match status" value="1"/>
</dbReference>
<organism evidence="17 18">
    <name type="scientific">Prorocentrum cordatum</name>
    <dbReference type="NCBI Taxonomy" id="2364126"/>
    <lineage>
        <taxon>Eukaryota</taxon>
        <taxon>Sar</taxon>
        <taxon>Alveolata</taxon>
        <taxon>Dinophyceae</taxon>
        <taxon>Prorocentrales</taxon>
        <taxon>Prorocentraceae</taxon>
        <taxon>Prorocentrum</taxon>
    </lineage>
</organism>
<keyword evidence="9" id="KW-0442">Lipid degradation</keyword>
<keyword evidence="11" id="KW-0443">Lipid metabolism</keyword>
<keyword evidence="8" id="KW-0106">Calcium</keyword>
<gene>
    <name evidence="17" type="ORF">PCOR1329_LOCUS3151</name>
</gene>
<evidence type="ECO:0000259" key="16">
    <source>
        <dbReference type="Pfam" id="PF01764"/>
    </source>
</evidence>
<dbReference type="CDD" id="cd00519">
    <property type="entry name" value="Lipase_3"/>
    <property type="match status" value="1"/>
</dbReference>
<dbReference type="Gene3D" id="3.40.50.1820">
    <property type="entry name" value="alpha/beta hydrolase"/>
    <property type="match status" value="1"/>
</dbReference>
<keyword evidence="12" id="KW-0472">Membrane</keyword>
<feature type="region of interest" description="Disordered" evidence="15">
    <location>
        <begin position="688"/>
        <end position="707"/>
    </location>
</feature>
<comment type="catalytic activity">
    <reaction evidence="13">
        <text>a 1,2-diacyl-sn-glycerol + H2O = a 2-acylglycerol + a fatty acid + H(+)</text>
        <dbReference type="Rhea" id="RHEA:33275"/>
        <dbReference type="ChEBI" id="CHEBI:15377"/>
        <dbReference type="ChEBI" id="CHEBI:15378"/>
        <dbReference type="ChEBI" id="CHEBI:17389"/>
        <dbReference type="ChEBI" id="CHEBI:17815"/>
        <dbReference type="ChEBI" id="CHEBI:28868"/>
        <dbReference type="EC" id="3.1.1.116"/>
    </reaction>
    <physiologicalReaction direction="left-to-right" evidence="13">
        <dbReference type="Rhea" id="RHEA:33276"/>
    </physiologicalReaction>
</comment>
<keyword evidence="7" id="KW-0378">Hydrolase</keyword>
<evidence type="ECO:0000256" key="11">
    <source>
        <dbReference type="ARBA" id="ARBA00023098"/>
    </source>
</evidence>
<dbReference type="EMBL" id="CAUYUJ010000802">
    <property type="protein sequence ID" value="CAK0792622.1"/>
    <property type="molecule type" value="Genomic_DNA"/>
</dbReference>
<feature type="domain" description="Fungal lipase-type" evidence="16">
    <location>
        <begin position="382"/>
        <end position="517"/>
    </location>
</feature>
<dbReference type="SUPFAM" id="SSF53474">
    <property type="entry name" value="alpha/beta-Hydrolases"/>
    <property type="match status" value="1"/>
</dbReference>
<dbReference type="Proteomes" id="UP001189429">
    <property type="component" value="Unassembled WGS sequence"/>
</dbReference>
<protein>
    <recommendedName>
        <fullName evidence="14">sn-1-specific diacylglycerol lipase</fullName>
        <ecNumber evidence="14">3.1.1.116</ecNumber>
    </recommendedName>
</protein>
<sequence length="707" mass="78640">LPCDPLWPTSPAARLPRRGLRTPPPRGPPGHARRDAARAHAAVCHGRALPHHPFSAALHLTWAVLLLCRRRFRQGAGSFSYLELESVDANAACCLAVVLSDAAIFAVSSRGTVMEVERRRAVPWLLVLRLWFKCWLFLTVILPIPWLCGGDLPLIADSTCRCVIVTEVVCHTLFLVLAPTSLFFGSGEVLGRIMACVQRLFGGKSFRSDLNKLLMQVHDEVDLVPSDIAFGLWLVGRRQRLMRKNGPPAGVPVNLDEDKDLIRDILTVMPIAFNVYGWVLYFCQALVRDIVSCNFCELCRMIVDICRACPCRGCFEWWCVKEHTKRKWPLHTWAFKEELRQAGLLDHVDILHASWNETDDEQTEFHAVPMAVLVCRPINAVVITVRGTFSGKDLVADLDAHLEDVEPHAPDREKCHGAHAGMLRIVRYVKKEWDLVKTRLAGDACCSRHIICTGHSMGAGVAALLALELRKDLGDCVRYIGFEPPGATMSPDLADKVKEMGGVSIIHAHDWAPRISIRSIQYLRERIVLELAACNTSKLGMAIGMCMCRSHCENDGIDKTPTQRSDSTACRLRPQNTLSEMLLAHLSSEDVQTAADHHPLHKFSSRIATKHERDDYWADPTRCPGKLMLVRPTQRSTGWPTCGIWKPPISWDAMWIEPEEIEEIVVTKRALMYHVPALIAQAVKGALGSPGKSADTAAPTGRTASAS</sequence>
<dbReference type="PANTHER" id="PTHR45792">
    <property type="entry name" value="DIACYLGLYCEROL LIPASE HOMOLOG-RELATED"/>
    <property type="match status" value="1"/>
</dbReference>
<keyword evidence="5" id="KW-0812">Transmembrane</keyword>
<comment type="subcellular location">
    <subcellularLocation>
        <location evidence="2">Cell membrane</location>
        <topology evidence="2">Multi-pass membrane protein</topology>
    </subcellularLocation>
</comment>
<keyword evidence="18" id="KW-1185">Reference proteome</keyword>
<comment type="caution">
    <text evidence="17">The sequence shown here is derived from an EMBL/GenBank/DDBJ whole genome shotgun (WGS) entry which is preliminary data.</text>
</comment>
<feature type="non-terminal residue" evidence="17">
    <location>
        <position position="1"/>
    </location>
</feature>
<evidence type="ECO:0000256" key="14">
    <source>
        <dbReference type="ARBA" id="ARBA00026104"/>
    </source>
</evidence>
<evidence type="ECO:0000256" key="12">
    <source>
        <dbReference type="ARBA" id="ARBA00023136"/>
    </source>
</evidence>
<dbReference type="InterPro" id="IPR029058">
    <property type="entry name" value="AB_hydrolase_fold"/>
</dbReference>
<keyword evidence="4" id="KW-0597">Phosphoprotein</keyword>
<dbReference type="EC" id="3.1.1.116" evidence="14"/>
<reference evidence="17" key="1">
    <citation type="submission" date="2023-10" db="EMBL/GenBank/DDBJ databases">
        <authorList>
            <person name="Chen Y."/>
            <person name="Shah S."/>
            <person name="Dougan E. K."/>
            <person name="Thang M."/>
            <person name="Chan C."/>
        </authorList>
    </citation>
    <scope>NUCLEOTIDE SEQUENCE [LARGE SCALE GENOMIC DNA]</scope>
</reference>
<name>A0ABN9PLT9_9DINO</name>
<accession>A0ABN9PLT9</accession>
<keyword evidence="6" id="KW-0479">Metal-binding</keyword>
<dbReference type="InterPro" id="IPR002921">
    <property type="entry name" value="Fungal_lipase-type"/>
</dbReference>
<evidence type="ECO:0000256" key="10">
    <source>
        <dbReference type="ARBA" id="ARBA00022989"/>
    </source>
</evidence>
<evidence type="ECO:0000256" key="9">
    <source>
        <dbReference type="ARBA" id="ARBA00022963"/>
    </source>
</evidence>
<keyword evidence="10" id="KW-1133">Transmembrane helix</keyword>
<proteinExistence type="predicted"/>
<evidence type="ECO:0000256" key="1">
    <source>
        <dbReference type="ARBA" id="ARBA00001913"/>
    </source>
</evidence>
<comment type="cofactor">
    <cofactor evidence="1">
        <name>Ca(2+)</name>
        <dbReference type="ChEBI" id="CHEBI:29108"/>
    </cofactor>
</comment>
<evidence type="ECO:0000313" key="18">
    <source>
        <dbReference type="Proteomes" id="UP001189429"/>
    </source>
</evidence>
<evidence type="ECO:0000256" key="6">
    <source>
        <dbReference type="ARBA" id="ARBA00022723"/>
    </source>
</evidence>